<proteinExistence type="inferred from homology"/>
<dbReference type="InterPro" id="IPR017985">
    <property type="entry name" value="MeTrfase_CN4_CS"/>
</dbReference>
<dbReference type="Pfam" id="PF01555">
    <property type="entry name" value="N6_N4_Mtase"/>
    <property type="match status" value="1"/>
</dbReference>
<dbReference type="EC" id="2.1.1.-" evidence="8"/>
<dbReference type="REBASE" id="167317">
    <property type="entry name" value="M.Cho807ORF38P"/>
</dbReference>
<comment type="similarity">
    <text evidence="1">Belongs to the N(4)/N(6)-methyltransferase family. N(4) subfamily.</text>
</comment>
<dbReference type="InterPro" id="IPR029063">
    <property type="entry name" value="SAM-dependent_MTases_sf"/>
</dbReference>
<dbReference type="Proteomes" id="UP000190837">
    <property type="component" value="Unassembled WGS sequence"/>
</dbReference>
<dbReference type="GO" id="GO:0009307">
    <property type="term" value="P:DNA restriction-modification system"/>
    <property type="evidence" value="ECO:0007669"/>
    <property type="project" value="UniProtKB-KW"/>
</dbReference>
<keyword evidence="2 10" id="KW-0489">Methyltransferase</keyword>
<dbReference type="RefSeq" id="WP_079538655.1">
    <property type="nucleotide sequence ID" value="NZ_CP171111.1"/>
</dbReference>
<keyword evidence="5" id="KW-0680">Restriction system</keyword>
<keyword evidence="3 10" id="KW-0808">Transferase</keyword>
<organism evidence="10 11">
    <name type="scientific">Cardiobacterium hominis</name>
    <dbReference type="NCBI Taxonomy" id="2718"/>
    <lineage>
        <taxon>Bacteria</taxon>
        <taxon>Pseudomonadati</taxon>
        <taxon>Pseudomonadota</taxon>
        <taxon>Gammaproteobacteria</taxon>
        <taxon>Cardiobacteriales</taxon>
        <taxon>Cardiobacteriaceae</taxon>
        <taxon>Cardiobacterium</taxon>
    </lineage>
</organism>
<evidence type="ECO:0000256" key="1">
    <source>
        <dbReference type="ARBA" id="ARBA00010203"/>
    </source>
</evidence>
<evidence type="ECO:0000256" key="3">
    <source>
        <dbReference type="ARBA" id="ARBA00022679"/>
    </source>
</evidence>
<name>A0A1C3H1L1_9GAMM</name>
<evidence type="ECO:0000256" key="5">
    <source>
        <dbReference type="ARBA" id="ARBA00022747"/>
    </source>
</evidence>
<evidence type="ECO:0000256" key="4">
    <source>
        <dbReference type="ARBA" id="ARBA00022691"/>
    </source>
</evidence>
<evidence type="ECO:0000313" key="10">
    <source>
        <dbReference type="EMBL" id="SAM56926.1"/>
    </source>
</evidence>
<evidence type="ECO:0000313" key="11">
    <source>
        <dbReference type="Proteomes" id="UP000190837"/>
    </source>
</evidence>
<dbReference type="SUPFAM" id="SSF53335">
    <property type="entry name" value="S-adenosyl-L-methionine-dependent methyltransferases"/>
    <property type="match status" value="1"/>
</dbReference>
<evidence type="ECO:0000256" key="7">
    <source>
        <dbReference type="ARBA" id="ARBA00049120"/>
    </source>
</evidence>
<evidence type="ECO:0000256" key="2">
    <source>
        <dbReference type="ARBA" id="ARBA00022603"/>
    </source>
</evidence>
<accession>A0A1C3H1L1</accession>
<dbReference type="Gene3D" id="3.40.50.150">
    <property type="entry name" value="Vaccinia Virus protein VP39"/>
    <property type="match status" value="2"/>
</dbReference>
<dbReference type="GO" id="GO:0015667">
    <property type="term" value="F:site-specific DNA-methyltransferase (cytosine-N4-specific) activity"/>
    <property type="evidence" value="ECO:0007669"/>
    <property type="project" value="UniProtKB-EC"/>
</dbReference>
<dbReference type="GO" id="GO:0008170">
    <property type="term" value="F:N-methyltransferase activity"/>
    <property type="evidence" value="ECO:0007669"/>
    <property type="project" value="InterPro"/>
</dbReference>
<dbReference type="EMBL" id="FKLO01000004">
    <property type="protein sequence ID" value="SAM56926.1"/>
    <property type="molecule type" value="Genomic_DNA"/>
</dbReference>
<dbReference type="InterPro" id="IPR001091">
    <property type="entry name" value="RM_Methyltransferase"/>
</dbReference>
<sequence>MKKNKFPRNTSKVFEKKSGALYLGDSLDLLQSKSFSNLNGKVNLIITSPPYPLNQKKSYGNKTGEEYLNWIKELTPLLAEKLADDGSLVVELGNSWEPGRPVQSLLALKALMSIAGSAETNLRLIQEFVCYNPSRLPSPAQWVTVNPLRTVDSYTHVWWFSKTDYPKADNRKVLRPYSEAMKSLLKRGSYNAGKRPSEHSIGEKSFLNDRGGAISHNLFEIESIDENRKPRLPNAFSFSNSASNDFFHRECKRHNITVHPARMPIGLVNFFIQYLTDEGDLILDPFAGSNTTGFAAALLNRNWISIELQESYIEQAKIRFEDPILSYKEV</sequence>
<feature type="domain" description="DNA methylase N-4/N-6" evidence="9">
    <location>
        <begin position="42"/>
        <end position="317"/>
    </location>
</feature>
<dbReference type="GO" id="GO:0003677">
    <property type="term" value="F:DNA binding"/>
    <property type="evidence" value="ECO:0007669"/>
    <property type="project" value="UniProtKB-KW"/>
</dbReference>
<evidence type="ECO:0000256" key="6">
    <source>
        <dbReference type="ARBA" id="ARBA00023125"/>
    </source>
</evidence>
<evidence type="ECO:0000259" key="9">
    <source>
        <dbReference type="Pfam" id="PF01555"/>
    </source>
</evidence>
<dbReference type="GO" id="GO:0032259">
    <property type="term" value="P:methylation"/>
    <property type="evidence" value="ECO:0007669"/>
    <property type="project" value="UniProtKB-KW"/>
</dbReference>
<protein>
    <recommendedName>
        <fullName evidence="8">Methyltransferase</fullName>
        <ecNumber evidence="8">2.1.1.-</ecNumber>
    </recommendedName>
</protein>
<comment type="catalytic activity">
    <reaction evidence="7">
        <text>a 2'-deoxycytidine in DNA + S-adenosyl-L-methionine = an N(4)-methyl-2'-deoxycytidine in DNA + S-adenosyl-L-homocysteine + H(+)</text>
        <dbReference type="Rhea" id="RHEA:16857"/>
        <dbReference type="Rhea" id="RHEA-COMP:11369"/>
        <dbReference type="Rhea" id="RHEA-COMP:13674"/>
        <dbReference type="ChEBI" id="CHEBI:15378"/>
        <dbReference type="ChEBI" id="CHEBI:57856"/>
        <dbReference type="ChEBI" id="CHEBI:59789"/>
        <dbReference type="ChEBI" id="CHEBI:85452"/>
        <dbReference type="ChEBI" id="CHEBI:137933"/>
        <dbReference type="EC" id="2.1.1.113"/>
    </reaction>
</comment>
<keyword evidence="6" id="KW-0238">DNA-binding</keyword>
<evidence type="ECO:0000256" key="8">
    <source>
        <dbReference type="RuleBase" id="RU362026"/>
    </source>
</evidence>
<keyword evidence="4" id="KW-0949">S-adenosyl-L-methionine</keyword>
<dbReference type="PROSITE" id="PS00093">
    <property type="entry name" value="N4_MTASE"/>
    <property type="match status" value="1"/>
</dbReference>
<dbReference type="AlphaFoldDB" id="A0A1C3H1L1"/>
<reference evidence="11" key="1">
    <citation type="submission" date="2016-04" db="EMBL/GenBank/DDBJ databases">
        <authorList>
            <person name="Tagini F."/>
        </authorList>
    </citation>
    <scope>NUCLEOTIDE SEQUENCE [LARGE SCALE GENOMIC DNA]</scope>
    <source>
        <strain evidence="11">CHUV0807</strain>
    </source>
</reference>
<dbReference type="InterPro" id="IPR002941">
    <property type="entry name" value="DNA_methylase_N4/N6"/>
</dbReference>
<dbReference type="PRINTS" id="PR00508">
    <property type="entry name" value="S21N4MTFRASE"/>
</dbReference>
<gene>
    <name evidence="10" type="ORF">CHUV0807_0038</name>
</gene>